<gene>
    <name evidence="1" type="ORF">F4V91_30455</name>
</gene>
<dbReference type="EMBL" id="VZUL01000003">
    <property type="protein sequence ID" value="KAB1083777.1"/>
    <property type="molecule type" value="Genomic_DNA"/>
</dbReference>
<reference evidence="1 2" key="1">
    <citation type="submission" date="2019-09" db="EMBL/GenBank/DDBJ databases">
        <title>Genome sequencing of Ng87 strain.</title>
        <authorList>
            <person name="Karasev E.S."/>
            <person name="Andronov E."/>
        </authorList>
    </citation>
    <scope>NUCLEOTIDE SEQUENCE [LARGE SCALE GENOMIC DNA]</scope>
    <source>
        <strain evidence="1 2">Ng87</strain>
    </source>
</reference>
<dbReference type="Proteomes" id="UP000386575">
    <property type="component" value="Unassembled WGS sequence"/>
</dbReference>
<evidence type="ECO:0000313" key="1">
    <source>
        <dbReference type="EMBL" id="KAB1083777.1"/>
    </source>
</evidence>
<evidence type="ECO:0000313" key="2">
    <source>
        <dbReference type="Proteomes" id="UP000386575"/>
    </source>
</evidence>
<name>A0A6A1TLA0_NEOGA</name>
<proteinExistence type="predicted"/>
<accession>A0A6A1TLA0</accession>
<dbReference type="AlphaFoldDB" id="A0A6A1TLA0"/>
<organism evidence="1 2">
    <name type="scientific">Neorhizobium galegae</name>
    <name type="common">Rhizobium galegae</name>
    <dbReference type="NCBI Taxonomy" id="399"/>
    <lineage>
        <taxon>Bacteria</taxon>
        <taxon>Pseudomonadati</taxon>
        <taxon>Pseudomonadota</taxon>
        <taxon>Alphaproteobacteria</taxon>
        <taxon>Hyphomicrobiales</taxon>
        <taxon>Rhizobiaceae</taxon>
        <taxon>Rhizobium/Agrobacterium group</taxon>
        <taxon>Neorhizobium</taxon>
    </lineage>
</organism>
<sequence>MRQDHRLVARQARVWRSPLKGGQHHPQTYPAPPGNTLNLGRAADAHVLLPAPEGLSRTTTGTPGFAETSLIKDPIRHRIVSQDVV</sequence>
<protein>
    <submittedName>
        <fullName evidence="1">Uncharacterized protein</fullName>
    </submittedName>
</protein>
<comment type="caution">
    <text evidence="1">The sequence shown here is derived from an EMBL/GenBank/DDBJ whole genome shotgun (WGS) entry which is preliminary data.</text>
</comment>